<evidence type="ECO:0000313" key="4">
    <source>
        <dbReference type="Proteomes" id="UP000321772"/>
    </source>
</evidence>
<feature type="coiled-coil region" evidence="1">
    <location>
        <begin position="66"/>
        <end position="107"/>
    </location>
</feature>
<gene>
    <name evidence="3" type="ORF">FGL77_13525</name>
</gene>
<evidence type="ECO:0000256" key="1">
    <source>
        <dbReference type="SAM" id="Coils"/>
    </source>
</evidence>
<proteinExistence type="predicted"/>
<dbReference type="Pfam" id="PF13455">
    <property type="entry name" value="MUG113"/>
    <property type="match status" value="1"/>
</dbReference>
<organism evidence="3 4">
    <name type="scientific">Loigolactobacillus coryniformis</name>
    <dbReference type="NCBI Taxonomy" id="1610"/>
    <lineage>
        <taxon>Bacteria</taxon>
        <taxon>Bacillati</taxon>
        <taxon>Bacillota</taxon>
        <taxon>Bacilli</taxon>
        <taxon>Lactobacillales</taxon>
        <taxon>Lactobacillaceae</taxon>
        <taxon>Loigolactobacillus</taxon>
    </lineage>
</organism>
<feature type="domain" description="Bacteriophage T5 Orf172 DNA-binding" evidence="2">
    <location>
        <begin position="344"/>
        <end position="427"/>
    </location>
</feature>
<dbReference type="Pfam" id="PF13250">
    <property type="entry name" value="SNIPE"/>
    <property type="match status" value="1"/>
</dbReference>
<evidence type="ECO:0000313" key="3">
    <source>
        <dbReference type="EMBL" id="QEA54207.1"/>
    </source>
</evidence>
<accession>A0A5B8TI70</accession>
<dbReference type="InterPro" id="IPR025280">
    <property type="entry name" value="SNIPE"/>
</dbReference>
<protein>
    <submittedName>
        <fullName evidence="3">DUF4041 domain-containing protein</fullName>
    </submittedName>
</protein>
<keyword evidence="1" id="KW-0175">Coiled coil</keyword>
<reference evidence="3 4" key="1">
    <citation type="submission" date="2019-06" db="EMBL/GenBank/DDBJ databases">
        <title>Genome analyses of bacteria isolated from kimchi.</title>
        <authorList>
            <person name="Lee S."/>
            <person name="Ahn S."/>
            <person name="Roh S."/>
        </authorList>
    </citation>
    <scope>NUCLEOTIDE SEQUENCE [LARGE SCALE GENOMIC DNA]</scope>
    <source>
        <strain evidence="3 4">CBA3616</strain>
    </source>
</reference>
<dbReference type="AlphaFoldDB" id="A0A5B8TI70"/>
<dbReference type="InterPro" id="IPR018306">
    <property type="entry name" value="Phage_T5_Orf172_DNA-bd"/>
</dbReference>
<dbReference type="EMBL" id="CP042392">
    <property type="protein sequence ID" value="QEA54207.1"/>
    <property type="molecule type" value="Genomic_DNA"/>
</dbReference>
<dbReference type="SMART" id="SM00974">
    <property type="entry name" value="T5orf172"/>
    <property type="match status" value="1"/>
</dbReference>
<feature type="coiled-coil region" evidence="1">
    <location>
        <begin position="300"/>
        <end position="327"/>
    </location>
</feature>
<evidence type="ECO:0000259" key="2">
    <source>
        <dbReference type="SMART" id="SM00974"/>
    </source>
</evidence>
<sequence length="453" mass="53397">MGFTDIFKVNEYKNTIADLQSKYAELKKEADLKLTVQQMKPVELEKLITEKQTQFESLTNRFDKEQRSLLERSEELKNRKLQLENKLRDVQHKVDVLQKETVDLTEQIEMESYGLYKPKYNFATALEYKDRLTKLRTEQKVMIKDQTAGLIFRPMALDGSNSKGKKMQKKNIKQLLRSFNGECEAAINKVTHSNVERIEQRISKSFEQLNKLNQENGIRLSEKYRELKINELHLAFEYELKKAEEKEALREQRQREREEKAVQKEIADQRKKIDKDLKHFANLKIELEKKLSSTSDLEIIAQLKKDLEELKQKVDKSNSEKSELDYREANATAGYVYIISNIGSFGKNVFKIGVTRRLEPMERIDELGSASVPFKFDVHALIFSYDAYKLEAQLHERFFTNRINKVNRRKEYFHITIEQIEEALKDYSDLTVDFNEVPEANEYRDSLKLDHAI</sequence>
<dbReference type="RefSeq" id="WP_146990711.1">
    <property type="nucleotide sequence ID" value="NZ_CP042392.1"/>
</dbReference>
<feature type="coiled-coil region" evidence="1">
    <location>
        <begin position="195"/>
        <end position="266"/>
    </location>
</feature>
<name>A0A5B8TI70_9LACO</name>
<dbReference type="Proteomes" id="UP000321772">
    <property type="component" value="Chromosome"/>
</dbReference>